<gene>
    <name evidence="10" type="ORF">OFUS_LOCUS2254</name>
</gene>
<evidence type="ECO:0000259" key="7">
    <source>
        <dbReference type="Pfam" id="PF13001"/>
    </source>
</evidence>
<feature type="repeat" description="HEAT" evidence="5">
    <location>
        <begin position="1395"/>
        <end position="1432"/>
    </location>
</feature>
<protein>
    <recommendedName>
        <fullName evidence="12">Proteasome-associated protein ECM29 homolog</fullName>
    </recommendedName>
</protein>
<evidence type="ECO:0000313" key="10">
    <source>
        <dbReference type="EMBL" id="CAH1774881.1"/>
    </source>
</evidence>
<evidence type="ECO:0000259" key="9">
    <source>
        <dbReference type="Pfam" id="PF24492"/>
    </source>
</evidence>
<name>A0A8S4N2E3_OWEFU</name>
<proteinExistence type="predicted"/>
<dbReference type="InterPro" id="IPR024372">
    <property type="entry name" value="Ecm29_N"/>
</dbReference>
<evidence type="ECO:0000259" key="8">
    <source>
        <dbReference type="Pfam" id="PF23702"/>
    </source>
</evidence>
<dbReference type="OrthoDB" id="16066at2759"/>
<dbReference type="Gene3D" id="1.25.10.10">
    <property type="entry name" value="Leucine-rich Repeat Variant"/>
    <property type="match status" value="4"/>
</dbReference>
<evidence type="ECO:0000256" key="5">
    <source>
        <dbReference type="PROSITE-ProRule" id="PRU00103"/>
    </source>
</evidence>
<evidence type="ECO:0000256" key="4">
    <source>
        <dbReference type="ARBA" id="ARBA00022942"/>
    </source>
</evidence>
<evidence type="ECO:0000313" key="11">
    <source>
        <dbReference type="Proteomes" id="UP000749559"/>
    </source>
</evidence>
<organism evidence="10 11">
    <name type="scientific">Owenia fusiformis</name>
    <name type="common">Polychaete worm</name>
    <dbReference type="NCBI Taxonomy" id="6347"/>
    <lineage>
        <taxon>Eukaryota</taxon>
        <taxon>Metazoa</taxon>
        <taxon>Spiralia</taxon>
        <taxon>Lophotrochozoa</taxon>
        <taxon>Annelida</taxon>
        <taxon>Polychaeta</taxon>
        <taxon>Sedentaria</taxon>
        <taxon>Canalipalpata</taxon>
        <taxon>Sabellida</taxon>
        <taxon>Oweniida</taxon>
        <taxon>Oweniidae</taxon>
        <taxon>Owenia</taxon>
    </lineage>
</organism>
<evidence type="ECO:0000256" key="2">
    <source>
        <dbReference type="ARBA" id="ARBA00022490"/>
    </source>
</evidence>
<accession>A0A8S4N2E3</accession>
<keyword evidence="2" id="KW-0963">Cytoplasm</keyword>
<dbReference type="InterPro" id="IPR016024">
    <property type="entry name" value="ARM-type_fold"/>
</dbReference>
<sequence>MKPEVTKMEKEKDELFLLERVFLRLGSCETDEQLQSNLAKFLVPCLSKISSEFENVRKKVMELLTHINKRVKSRPKIQLPVDDLLKQYMSPDATAFITNFTILYVKMGVSRLPPEQQGALVPTLFNCLEGKPKPQQDCILQLMITAIQYMKIPEDPAKSKVLLPLQDKPQLTKNLLAYMLDALLLPYGWTGQKEGAPTMSAPPGLTTSSYKALTAEGIPEPDALEKIKIGLLKLLGANMLPEHDVVCLYTVATADARHNVAETADKELKRISGSVDWNNMAVISKLFAIYQGTVVVKGKPSPIKPEHIRLPVNIRVKLKIFPYFLRSSESANHFPACIQVLFDALFGTDTNAKLKSLGVQYVHHICLHASDAKFNPIAGVLMNGMIKLVKNSSENSNIRGRAYVAVGKIGKRAPNLVSKDIALLQQFFDAITKEEGELKLAIQEALSMMSSAFKDLSGTNCALMEALILQNIEKVESQARLMSVQYASNVFPSYHIPSTYVLLLAAGDSQDDIRTEAIKALYGVGQNEGGEKHKDRDDLPDFSQLVVYLAQKGEQRIKTSSKYEVGSKVLPFNPNTYTEIIRYCRLCLANSSGVKVSFESLSEERKSHAPSIGKYVGRMLEGNGIEENNAIHIYSTMLQQFLSAVQGEDAMYCLLELVSVAKGKLSTKFVDKLPWIKNLMFNNRDSVRDYAAELYAVIVSVTQDVQAIQLTIEELNENMNNKSLEVQHGSILALGHMIANALVSEPTGSSSVGDVTMEDLETPGNNTGTTPGTETNGYIVEAVHSLVKQVGSSQALLACGACLSLGEIGRRCPLPLPDGSKEDTQEDLVTKLSLVKKLIKIVQATKETIKVRERASFCLGYMCIGDSKFPHRQVVMDGLVESAQNKEVELHLSIGDALVCVAQGNMSPLARNTWLEDATTVPPQYDCSLVETLVKLILTKYVTHASPHVRQCACIWLLSVMNQCAKQTDVQKHLGDIQVAFMTMLSDKDEVTQDLSSKGLSLVYENSGEDQRSGLVSSLVDTLMTGKRPQMQVTQDTELFAEGALGKTPDGANMSTYKELCSIANDLNQPDLIYKFMHLANHSAMWNSKKGAAFGFKTIAAQAGEQLAPILHKIVPRLYRYQFDPNPRINQAMTSIWNALVSDTKKTVDKYLGEILSDVVQNLTNTQWRVRESSCFALNELLRRQQLDDVIGELPNIWEILFRVMDDIKESVRTAADVAVKTLSRVSIRLCDVDNGKLGEKAIIAIIPSLLNIGLASQVKEVRNISLKTIVEISKKSGKLLKPHVPLLTGALLESLSGLENQALNYVSLQYSSSQESQDLLDKARIAASKSSPMMETINRGIQFVDAENLPELVAIISKLAKSGIGLGTKAGCCHVIVSLTRQCGADMTPLAGKLLSNTLHMLQDKSGAIRKSAATAIGHLVKVAKESSVEKVIVKLKTWYLEKDDENLKKACGVTLAAINHNAPDVLQRHATLALPMAFFAKHEKKKEGDDKAGPWEDVWNEATPGTAGGLRLYLKEIVELVENGIKSQSWDLKAQSASTMASIAESLGTSLVDPHLTLLLVALMNGLPGRTWTGKEILLQALSSVYVSCRETIQKSENKEQPSPDIVVDALLKECKKENVVYKTAALKCTGEILEAYEIDRYGDILEILNPLLNPSKGDTEDDDKDDKNARFDLQCVAFECLGQAWPKQKVTQDTHQCSSCALLSERLTASSWKVQIAIVKTLNKLIDRLLILEDDTLRGNHSYLDAIITSITPSICICLGNIKYAGLRKECLGVLETLTKKLSKLSCLDILPPGPCAQLRDSLKALENDSQPELKHKALDLYKIIPNKE</sequence>
<dbReference type="InterPro" id="IPR055444">
    <property type="entry name" value="ARM_ECM29"/>
</dbReference>
<evidence type="ECO:0000256" key="3">
    <source>
        <dbReference type="ARBA" id="ARBA00022737"/>
    </source>
</evidence>
<evidence type="ECO:0000256" key="1">
    <source>
        <dbReference type="ARBA" id="ARBA00004496"/>
    </source>
</evidence>
<feature type="domain" description="Proteasome component Ecm29 N-terminal" evidence="7">
    <location>
        <begin position="18"/>
        <end position="505"/>
    </location>
</feature>
<dbReference type="GO" id="GO:0000502">
    <property type="term" value="C:proteasome complex"/>
    <property type="evidence" value="ECO:0007669"/>
    <property type="project" value="UniProtKB-KW"/>
</dbReference>
<dbReference type="GO" id="GO:0060090">
    <property type="term" value="F:molecular adaptor activity"/>
    <property type="evidence" value="ECO:0007669"/>
    <property type="project" value="InterPro"/>
</dbReference>
<dbReference type="InterPro" id="IPR011989">
    <property type="entry name" value="ARM-like"/>
</dbReference>
<evidence type="ECO:0000256" key="6">
    <source>
        <dbReference type="SAM" id="Coils"/>
    </source>
</evidence>
<dbReference type="GO" id="GO:0036503">
    <property type="term" value="P:ERAD pathway"/>
    <property type="evidence" value="ECO:0007669"/>
    <property type="project" value="TreeGrafter"/>
</dbReference>
<dbReference type="Proteomes" id="UP000749559">
    <property type="component" value="Unassembled WGS sequence"/>
</dbReference>
<dbReference type="Pfam" id="PF24492">
    <property type="entry name" value="HEAT_ECM29"/>
    <property type="match status" value="1"/>
</dbReference>
<dbReference type="PANTHER" id="PTHR23346">
    <property type="entry name" value="TRANSLATIONAL ACTIVATOR GCN1-RELATED"/>
    <property type="match status" value="1"/>
</dbReference>
<keyword evidence="4" id="KW-0647">Proteasome</keyword>
<comment type="caution">
    <text evidence="10">The sequence shown here is derived from an EMBL/GenBank/DDBJ whole genome shotgun (WGS) entry which is preliminary data.</text>
</comment>
<keyword evidence="11" id="KW-1185">Reference proteome</keyword>
<keyword evidence="3" id="KW-0677">Repeat</keyword>
<feature type="coiled-coil region" evidence="6">
    <location>
        <begin position="698"/>
        <end position="725"/>
    </location>
</feature>
<dbReference type="GO" id="GO:0005737">
    <property type="term" value="C:cytoplasm"/>
    <property type="evidence" value="ECO:0007669"/>
    <property type="project" value="UniProtKB-SubCell"/>
</dbReference>
<dbReference type="InterPro" id="IPR055443">
    <property type="entry name" value="HEAT_ECM29"/>
</dbReference>
<dbReference type="PANTHER" id="PTHR23346:SF19">
    <property type="entry name" value="PROTEASOME ADAPTER AND SCAFFOLD PROTEIN ECM29"/>
    <property type="match status" value="1"/>
</dbReference>
<evidence type="ECO:0008006" key="12">
    <source>
        <dbReference type="Google" id="ProtNLM"/>
    </source>
</evidence>
<dbReference type="GO" id="GO:0005634">
    <property type="term" value="C:nucleus"/>
    <property type="evidence" value="ECO:0007669"/>
    <property type="project" value="TreeGrafter"/>
</dbReference>
<dbReference type="PROSITE" id="PS50077">
    <property type="entry name" value="HEAT_REPEAT"/>
    <property type="match status" value="1"/>
</dbReference>
<dbReference type="Pfam" id="PF13001">
    <property type="entry name" value="ECM29_N"/>
    <property type="match status" value="1"/>
</dbReference>
<dbReference type="Pfam" id="PF23702">
    <property type="entry name" value="ARM_ECM29"/>
    <property type="match status" value="1"/>
</dbReference>
<dbReference type="EMBL" id="CAIIXF020000001">
    <property type="protein sequence ID" value="CAH1774881.1"/>
    <property type="molecule type" value="Genomic_DNA"/>
</dbReference>
<comment type="subcellular location">
    <subcellularLocation>
        <location evidence="1">Cytoplasm</location>
    </subcellularLocation>
</comment>
<dbReference type="GO" id="GO:0043248">
    <property type="term" value="P:proteasome assembly"/>
    <property type="evidence" value="ECO:0007669"/>
    <property type="project" value="InterPro"/>
</dbReference>
<feature type="domain" description="ECM29 ARM-like repeats" evidence="8">
    <location>
        <begin position="592"/>
        <end position="808"/>
    </location>
</feature>
<reference evidence="10" key="1">
    <citation type="submission" date="2022-03" db="EMBL/GenBank/DDBJ databases">
        <authorList>
            <person name="Martin C."/>
        </authorList>
    </citation>
    <scope>NUCLEOTIDE SEQUENCE</scope>
</reference>
<feature type="domain" description="Proteasome adapter and scaffold protein ECM29 HEAT-repeat" evidence="9">
    <location>
        <begin position="1281"/>
        <end position="1442"/>
    </location>
</feature>
<dbReference type="Pfam" id="PF12755">
    <property type="entry name" value="Vac14_Fab1_bd"/>
    <property type="match status" value="1"/>
</dbReference>
<dbReference type="Pfam" id="PF23731">
    <property type="entry name" value="ARM_ECM29_C"/>
    <property type="match status" value="1"/>
</dbReference>
<dbReference type="SUPFAM" id="SSF48371">
    <property type="entry name" value="ARM repeat"/>
    <property type="match status" value="3"/>
</dbReference>
<keyword evidence="6" id="KW-0175">Coiled coil</keyword>
<dbReference type="InterPro" id="IPR021133">
    <property type="entry name" value="HEAT_type_2"/>
</dbReference>